<evidence type="ECO:0000313" key="1">
    <source>
        <dbReference type="EMBL" id="GBL81882.1"/>
    </source>
</evidence>
<evidence type="ECO:0000313" key="2">
    <source>
        <dbReference type="Proteomes" id="UP000499080"/>
    </source>
</evidence>
<name>A0A4Y2APN5_ARAVE</name>
<protein>
    <submittedName>
        <fullName evidence="1">Uncharacterized protein</fullName>
    </submittedName>
</protein>
<dbReference type="Proteomes" id="UP000499080">
    <property type="component" value="Unassembled WGS sequence"/>
</dbReference>
<keyword evidence="2" id="KW-1185">Reference proteome</keyword>
<reference evidence="1 2" key="1">
    <citation type="journal article" date="2019" name="Sci. Rep.">
        <title>Orb-weaving spider Araneus ventricosus genome elucidates the spidroin gene catalogue.</title>
        <authorList>
            <person name="Kono N."/>
            <person name="Nakamura H."/>
            <person name="Ohtoshi R."/>
            <person name="Moran D.A.P."/>
            <person name="Shinohara A."/>
            <person name="Yoshida Y."/>
            <person name="Fujiwara M."/>
            <person name="Mori M."/>
            <person name="Tomita M."/>
            <person name="Arakawa K."/>
        </authorList>
    </citation>
    <scope>NUCLEOTIDE SEQUENCE [LARGE SCALE GENOMIC DNA]</scope>
</reference>
<accession>A0A4Y2APN5</accession>
<dbReference type="AlphaFoldDB" id="A0A4Y2APN5"/>
<sequence>MVSATGACGGVKFLRALWSRNNLVSSRPVKTVKCQMFSRCSGEKVWRGDFWLRYHPRLQDYEFHPKNGLRVALKRDVNITKLELKTYV</sequence>
<gene>
    <name evidence="1" type="ORF">AVEN_50483_1</name>
</gene>
<proteinExistence type="predicted"/>
<dbReference type="EMBL" id="BGPR01000027">
    <property type="protein sequence ID" value="GBL81882.1"/>
    <property type="molecule type" value="Genomic_DNA"/>
</dbReference>
<organism evidence="1 2">
    <name type="scientific">Araneus ventricosus</name>
    <name type="common">Orbweaver spider</name>
    <name type="synonym">Epeira ventricosa</name>
    <dbReference type="NCBI Taxonomy" id="182803"/>
    <lineage>
        <taxon>Eukaryota</taxon>
        <taxon>Metazoa</taxon>
        <taxon>Ecdysozoa</taxon>
        <taxon>Arthropoda</taxon>
        <taxon>Chelicerata</taxon>
        <taxon>Arachnida</taxon>
        <taxon>Araneae</taxon>
        <taxon>Araneomorphae</taxon>
        <taxon>Entelegynae</taxon>
        <taxon>Araneoidea</taxon>
        <taxon>Araneidae</taxon>
        <taxon>Araneus</taxon>
    </lineage>
</organism>
<comment type="caution">
    <text evidence="1">The sequence shown here is derived from an EMBL/GenBank/DDBJ whole genome shotgun (WGS) entry which is preliminary data.</text>
</comment>